<feature type="transmembrane region" description="Helical" evidence="10">
    <location>
        <begin position="174"/>
        <end position="196"/>
    </location>
</feature>
<feature type="transmembrane region" description="Helical" evidence="10">
    <location>
        <begin position="254"/>
        <end position="271"/>
    </location>
</feature>
<dbReference type="PRINTS" id="PR00864">
    <property type="entry name" value="PREPILNPTASE"/>
</dbReference>
<dbReference type="InterPro" id="IPR000045">
    <property type="entry name" value="Prepilin_IV_endopep_pep"/>
</dbReference>
<dbReference type="InterPro" id="IPR014032">
    <property type="entry name" value="Peptidase_A24A_bac"/>
</dbReference>
<reference evidence="13 14" key="1">
    <citation type="submission" date="2016-03" db="EMBL/GenBank/DDBJ databases">
        <title>Comparative genomics of Rickettsiella.</title>
        <authorList>
            <person name="Chandler C."/>
            <person name="Wang Y."/>
        </authorList>
    </citation>
    <scope>NUCLEOTIDE SEQUENCE [LARGE SCALE GENOMIC DNA]</scope>
    <source>
        <strain evidence="13 14">RCFS May 2013</strain>
    </source>
</reference>
<keyword evidence="9" id="KW-0489">Methyltransferase</keyword>
<keyword evidence="9" id="KW-0378">Hydrolase</keyword>
<comment type="subcellular location">
    <subcellularLocation>
        <location evidence="1">Cell inner membrane</location>
        <topology evidence="1">Multi-pass membrane protein</topology>
    </subcellularLocation>
    <subcellularLocation>
        <location evidence="9">Cell membrane</location>
        <topology evidence="9">Multi-pass membrane protein</topology>
    </subcellularLocation>
</comment>
<comment type="similarity">
    <text evidence="2 8">Belongs to the peptidase A24 family.</text>
</comment>
<dbReference type="InterPro" id="IPR050882">
    <property type="entry name" value="Prepilin_peptidase/N-MTase"/>
</dbReference>
<keyword evidence="4" id="KW-0997">Cell inner membrane</keyword>
<feature type="transmembrane region" description="Helical" evidence="10">
    <location>
        <begin position="6"/>
        <end position="27"/>
    </location>
</feature>
<dbReference type="GO" id="GO:0006465">
    <property type="term" value="P:signal peptide processing"/>
    <property type="evidence" value="ECO:0007669"/>
    <property type="project" value="TreeGrafter"/>
</dbReference>
<name>A0A1J8PGP2_9COXI</name>
<dbReference type="GO" id="GO:0032259">
    <property type="term" value="P:methylation"/>
    <property type="evidence" value="ECO:0007669"/>
    <property type="project" value="UniProtKB-KW"/>
</dbReference>
<feature type="transmembrane region" description="Helical" evidence="10">
    <location>
        <begin position="121"/>
        <end position="141"/>
    </location>
</feature>
<dbReference type="AlphaFoldDB" id="A0A1J8PGP2"/>
<keyword evidence="5 9" id="KW-0812">Transmembrane</keyword>
<dbReference type="RefSeq" id="WP_071662732.1">
    <property type="nucleotide sequence ID" value="NZ_LUKY01000033.1"/>
</dbReference>
<keyword evidence="14" id="KW-1185">Reference proteome</keyword>
<gene>
    <name evidence="13" type="ORF">A1D18_05130</name>
</gene>
<feature type="domain" description="Prepilin peptidase A24 N-terminal" evidence="12">
    <location>
        <begin position="12"/>
        <end position="117"/>
    </location>
</feature>
<dbReference type="STRING" id="1225476.A1D18_05130"/>
<dbReference type="EC" id="3.4.23.43" evidence="9"/>
<comment type="catalytic activity">
    <reaction evidence="9">
        <text>Typically cleaves a -Gly-|-Phe- bond to release an N-terminal, basic peptide of 5-8 residues from type IV prepilin, and then N-methylates the new N-terminal amino group, the methyl donor being S-adenosyl-L-methionine.</text>
        <dbReference type="EC" id="3.4.23.43"/>
    </reaction>
</comment>
<feature type="transmembrane region" description="Helical" evidence="10">
    <location>
        <begin position="95"/>
        <end position="115"/>
    </location>
</feature>
<dbReference type="Proteomes" id="UP000183924">
    <property type="component" value="Unassembled WGS sequence"/>
</dbReference>
<evidence type="ECO:0000259" key="12">
    <source>
        <dbReference type="Pfam" id="PF06750"/>
    </source>
</evidence>
<dbReference type="Gene3D" id="1.20.120.1220">
    <property type="match status" value="1"/>
</dbReference>
<dbReference type="EC" id="2.1.1.-" evidence="9"/>
<keyword evidence="9" id="KW-0645">Protease</keyword>
<dbReference type="OrthoDB" id="9789291at2"/>
<dbReference type="PANTHER" id="PTHR30487">
    <property type="entry name" value="TYPE 4 PREPILIN-LIKE PROTEINS LEADER PEPTIDE-PROCESSING ENZYME"/>
    <property type="match status" value="1"/>
</dbReference>
<dbReference type="GO" id="GO:0008168">
    <property type="term" value="F:methyltransferase activity"/>
    <property type="evidence" value="ECO:0007669"/>
    <property type="project" value="UniProtKB-KW"/>
</dbReference>
<feature type="domain" description="Prepilin type IV endopeptidase peptidase" evidence="11">
    <location>
        <begin position="129"/>
        <end position="237"/>
    </location>
</feature>
<accession>A0A1J8PGP2</accession>
<comment type="function">
    <text evidence="9">Plays an essential role in type IV pili and type II pseudopili formation by proteolytically removing the leader sequence from substrate proteins and subsequently monomethylating the alpha-amino group of the newly exposed N-terminal phenylalanine.</text>
</comment>
<dbReference type="InterPro" id="IPR010627">
    <property type="entry name" value="Prepilin_pept_A24_N"/>
</dbReference>
<evidence type="ECO:0000256" key="6">
    <source>
        <dbReference type="ARBA" id="ARBA00022989"/>
    </source>
</evidence>
<evidence type="ECO:0000313" key="13">
    <source>
        <dbReference type="EMBL" id="OIZ94237.1"/>
    </source>
</evidence>
<sequence>MEYFLIGIFVFFSVLLGSFFTVLIYRLPLILKKQWEKDSQAFLNQENLTHLNEEDFNIFLPFSHCPSCRECLTVLQKIPILSYFFLKRRCAYCQVRISFCYPLIEILTLVASFIVIERFGISLQTFAALILTWGLLILAFIDFEHNILPDIITFPLLWCGLLSSIKQLFVSPEVAILGACFAYLFLYLLAKCYQWLIKIEPMGEGDFKCFALLGAWLGIKALPYILFIAAVAASLVGVVLYLCNKDSLRKGIAFGPYLALSGWLVLLYQPYL</sequence>
<evidence type="ECO:0000256" key="5">
    <source>
        <dbReference type="ARBA" id="ARBA00022692"/>
    </source>
</evidence>
<evidence type="ECO:0000313" key="14">
    <source>
        <dbReference type="Proteomes" id="UP000183924"/>
    </source>
</evidence>
<organism evidence="13 14">
    <name type="scientific">Candidatus Rickettsiella isopodorum</name>
    <dbReference type="NCBI Taxonomy" id="1225476"/>
    <lineage>
        <taxon>Bacteria</taxon>
        <taxon>Pseudomonadati</taxon>
        <taxon>Pseudomonadota</taxon>
        <taxon>Gammaproteobacteria</taxon>
        <taxon>Legionellales</taxon>
        <taxon>Coxiellaceae</taxon>
        <taxon>Rickettsiella</taxon>
    </lineage>
</organism>
<evidence type="ECO:0000256" key="7">
    <source>
        <dbReference type="ARBA" id="ARBA00023136"/>
    </source>
</evidence>
<comment type="caution">
    <text evidence="13">The sequence shown here is derived from an EMBL/GenBank/DDBJ whole genome shotgun (WGS) entry which is preliminary data.</text>
</comment>
<keyword evidence="9" id="KW-0511">Multifunctional enzyme</keyword>
<evidence type="ECO:0000259" key="11">
    <source>
        <dbReference type="Pfam" id="PF01478"/>
    </source>
</evidence>
<evidence type="ECO:0000256" key="3">
    <source>
        <dbReference type="ARBA" id="ARBA00022475"/>
    </source>
</evidence>
<evidence type="ECO:0000256" key="10">
    <source>
        <dbReference type="SAM" id="Phobius"/>
    </source>
</evidence>
<evidence type="ECO:0000256" key="8">
    <source>
        <dbReference type="RuleBase" id="RU003793"/>
    </source>
</evidence>
<keyword evidence="7 10" id="KW-0472">Membrane</keyword>
<protein>
    <recommendedName>
        <fullName evidence="9">Prepilin leader peptidase/N-methyltransferase</fullName>
        <ecNumber evidence="9">2.1.1.-</ecNumber>
        <ecNumber evidence="9">3.4.23.43</ecNumber>
    </recommendedName>
</protein>
<dbReference type="Pfam" id="PF06750">
    <property type="entry name" value="A24_N_bact"/>
    <property type="match status" value="1"/>
</dbReference>
<evidence type="ECO:0000256" key="9">
    <source>
        <dbReference type="RuleBase" id="RU003794"/>
    </source>
</evidence>
<dbReference type="GO" id="GO:0005886">
    <property type="term" value="C:plasma membrane"/>
    <property type="evidence" value="ECO:0007669"/>
    <property type="project" value="UniProtKB-SubCell"/>
</dbReference>
<dbReference type="PANTHER" id="PTHR30487:SF0">
    <property type="entry name" value="PREPILIN LEADER PEPTIDASE_N-METHYLTRANSFERASE-RELATED"/>
    <property type="match status" value="1"/>
</dbReference>
<keyword evidence="9" id="KW-0808">Transferase</keyword>
<dbReference type="EMBL" id="LUKY01000033">
    <property type="protein sequence ID" value="OIZ94237.1"/>
    <property type="molecule type" value="Genomic_DNA"/>
</dbReference>
<feature type="transmembrane region" description="Helical" evidence="10">
    <location>
        <begin position="221"/>
        <end position="242"/>
    </location>
</feature>
<keyword evidence="3" id="KW-1003">Cell membrane</keyword>
<evidence type="ECO:0000256" key="1">
    <source>
        <dbReference type="ARBA" id="ARBA00004429"/>
    </source>
</evidence>
<keyword evidence="6 10" id="KW-1133">Transmembrane helix</keyword>
<evidence type="ECO:0000256" key="2">
    <source>
        <dbReference type="ARBA" id="ARBA00005801"/>
    </source>
</evidence>
<evidence type="ECO:0000256" key="4">
    <source>
        <dbReference type="ARBA" id="ARBA00022519"/>
    </source>
</evidence>
<dbReference type="GO" id="GO:0004190">
    <property type="term" value="F:aspartic-type endopeptidase activity"/>
    <property type="evidence" value="ECO:0007669"/>
    <property type="project" value="UniProtKB-EC"/>
</dbReference>
<proteinExistence type="inferred from homology"/>
<dbReference type="Pfam" id="PF01478">
    <property type="entry name" value="Peptidase_A24"/>
    <property type="match status" value="1"/>
</dbReference>